<dbReference type="InterPro" id="IPR036388">
    <property type="entry name" value="WH-like_DNA-bd_sf"/>
</dbReference>
<dbReference type="InterPro" id="IPR013324">
    <property type="entry name" value="RNA_pol_sigma_r3/r4-like"/>
</dbReference>
<organism evidence="8 9">
    <name type="scientific">Hymenobacter edaphi</name>
    <dbReference type="NCBI Taxonomy" id="2211146"/>
    <lineage>
        <taxon>Bacteria</taxon>
        <taxon>Pseudomonadati</taxon>
        <taxon>Bacteroidota</taxon>
        <taxon>Cytophagia</taxon>
        <taxon>Cytophagales</taxon>
        <taxon>Hymenobacteraceae</taxon>
        <taxon>Hymenobacter</taxon>
    </lineage>
</organism>
<dbReference type="InterPro" id="IPR013249">
    <property type="entry name" value="RNA_pol_sigma70_r4_t2"/>
</dbReference>
<accession>A0A328BL34</accession>
<evidence type="ECO:0000256" key="5">
    <source>
        <dbReference type="ARBA" id="ARBA00023163"/>
    </source>
</evidence>
<dbReference type="Gene3D" id="1.10.1740.10">
    <property type="match status" value="1"/>
</dbReference>
<protein>
    <submittedName>
        <fullName evidence="8">RNA polymerase subunit sigma-70</fullName>
    </submittedName>
</protein>
<dbReference type="InterPro" id="IPR007627">
    <property type="entry name" value="RNA_pol_sigma70_r2"/>
</dbReference>
<keyword evidence="4" id="KW-0238">DNA-binding</keyword>
<dbReference type="EMBL" id="QHKM01000003">
    <property type="protein sequence ID" value="RAK67151.1"/>
    <property type="molecule type" value="Genomic_DNA"/>
</dbReference>
<evidence type="ECO:0000256" key="1">
    <source>
        <dbReference type="ARBA" id="ARBA00010641"/>
    </source>
</evidence>
<dbReference type="InterPro" id="IPR039425">
    <property type="entry name" value="RNA_pol_sigma-70-like"/>
</dbReference>
<dbReference type="PANTHER" id="PTHR43133:SF8">
    <property type="entry name" value="RNA POLYMERASE SIGMA FACTOR HI_1459-RELATED"/>
    <property type="match status" value="1"/>
</dbReference>
<evidence type="ECO:0000259" key="7">
    <source>
        <dbReference type="Pfam" id="PF08281"/>
    </source>
</evidence>
<dbReference type="Pfam" id="PF04542">
    <property type="entry name" value="Sigma70_r2"/>
    <property type="match status" value="1"/>
</dbReference>
<dbReference type="Proteomes" id="UP000248553">
    <property type="component" value="Unassembled WGS sequence"/>
</dbReference>
<gene>
    <name evidence="8" type="ORF">DLM85_11860</name>
</gene>
<keyword evidence="3" id="KW-0731">Sigma factor</keyword>
<comment type="similarity">
    <text evidence="1">Belongs to the sigma-70 factor family. ECF subfamily.</text>
</comment>
<evidence type="ECO:0000259" key="6">
    <source>
        <dbReference type="Pfam" id="PF04542"/>
    </source>
</evidence>
<dbReference type="GO" id="GO:0003677">
    <property type="term" value="F:DNA binding"/>
    <property type="evidence" value="ECO:0007669"/>
    <property type="project" value="UniProtKB-KW"/>
</dbReference>
<dbReference type="Pfam" id="PF08281">
    <property type="entry name" value="Sigma70_r4_2"/>
    <property type="match status" value="1"/>
</dbReference>
<feature type="domain" description="RNA polymerase sigma-70 region 2" evidence="6">
    <location>
        <begin position="3"/>
        <end position="71"/>
    </location>
</feature>
<evidence type="ECO:0000313" key="8">
    <source>
        <dbReference type="EMBL" id="RAK67151.1"/>
    </source>
</evidence>
<evidence type="ECO:0000256" key="3">
    <source>
        <dbReference type="ARBA" id="ARBA00023082"/>
    </source>
</evidence>
<dbReference type="InterPro" id="IPR013325">
    <property type="entry name" value="RNA_pol_sigma_r2"/>
</dbReference>
<keyword evidence="5" id="KW-0804">Transcription</keyword>
<dbReference type="PANTHER" id="PTHR43133">
    <property type="entry name" value="RNA POLYMERASE ECF-TYPE SIGMA FACTO"/>
    <property type="match status" value="1"/>
</dbReference>
<keyword evidence="2" id="KW-0805">Transcription regulation</keyword>
<dbReference type="Gene3D" id="1.10.10.10">
    <property type="entry name" value="Winged helix-like DNA-binding domain superfamily/Winged helix DNA-binding domain"/>
    <property type="match status" value="1"/>
</dbReference>
<sequence length="170" mass="19372">MLYYSYAMGICLRYARTRDEAMEAVNDGFMKVFRDVARFDTTKYDQLTSTFRGWLKRIMIHTAIDQYRASGKHRLQQSIDDTPALQYADDHYTALDALSYDEIIELVGQLTPGYRAVFNLYVIDGYTHEEIASQLGISVGASKSNLSKARAHLKTLLFKNRHHAYAGSIG</sequence>
<dbReference type="CDD" id="cd06171">
    <property type="entry name" value="Sigma70_r4"/>
    <property type="match status" value="1"/>
</dbReference>
<dbReference type="SUPFAM" id="SSF88659">
    <property type="entry name" value="Sigma3 and sigma4 domains of RNA polymerase sigma factors"/>
    <property type="match status" value="1"/>
</dbReference>
<dbReference type="GO" id="GO:0016987">
    <property type="term" value="F:sigma factor activity"/>
    <property type="evidence" value="ECO:0007669"/>
    <property type="project" value="UniProtKB-KW"/>
</dbReference>
<evidence type="ECO:0000313" key="9">
    <source>
        <dbReference type="Proteomes" id="UP000248553"/>
    </source>
</evidence>
<dbReference type="GO" id="GO:0006352">
    <property type="term" value="P:DNA-templated transcription initiation"/>
    <property type="evidence" value="ECO:0007669"/>
    <property type="project" value="InterPro"/>
</dbReference>
<dbReference type="InterPro" id="IPR014284">
    <property type="entry name" value="RNA_pol_sigma-70_dom"/>
</dbReference>
<evidence type="ECO:0000256" key="2">
    <source>
        <dbReference type="ARBA" id="ARBA00023015"/>
    </source>
</evidence>
<evidence type="ECO:0000256" key="4">
    <source>
        <dbReference type="ARBA" id="ARBA00023125"/>
    </source>
</evidence>
<proteinExistence type="inferred from homology"/>
<dbReference type="SUPFAM" id="SSF88946">
    <property type="entry name" value="Sigma2 domain of RNA polymerase sigma factors"/>
    <property type="match status" value="1"/>
</dbReference>
<dbReference type="AlphaFoldDB" id="A0A328BL34"/>
<dbReference type="OrthoDB" id="1493925at2"/>
<feature type="domain" description="RNA polymerase sigma factor 70 region 4 type 2" evidence="7">
    <location>
        <begin position="101"/>
        <end position="153"/>
    </location>
</feature>
<dbReference type="NCBIfam" id="TIGR02937">
    <property type="entry name" value="sigma70-ECF"/>
    <property type="match status" value="1"/>
</dbReference>
<reference evidence="9" key="1">
    <citation type="submission" date="2018-05" db="EMBL/GenBank/DDBJ databases">
        <authorList>
            <person name="Nie L."/>
        </authorList>
    </citation>
    <scope>NUCLEOTIDE SEQUENCE [LARGE SCALE GENOMIC DNA]</scope>
    <source>
        <strain evidence="9">NL</strain>
    </source>
</reference>
<name>A0A328BL34_9BACT</name>
<keyword evidence="9" id="KW-1185">Reference proteome</keyword>
<comment type="caution">
    <text evidence="8">The sequence shown here is derived from an EMBL/GenBank/DDBJ whole genome shotgun (WGS) entry which is preliminary data.</text>
</comment>